<keyword evidence="1" id="KW-1133">Transmembrane helix</keyword>
<evidence type="ECO:0000313" key="3">
    <source>
        <dbReference type="EMBL" id="TCC48961.1"/>
    </source>
</evidence>
<protein>
    <recommendedName>
        <fullName evidence="2">DUF7144 domain-containing protein</fullName>
    </recommendedName>
</protein>
<reference evidence="3 4" key="1">
    <citation type="submission" date="2019-02" db="EMBL/GenBank/DDBJ databases">
        <title>Kribbella capetownensis sp. nov. and Kribbella speibonae sp. nov., isolated from soil.</title>
        <authorList>
            <person name="Curtis S.M."/>
            <person name="Norton I."/>
            <person name="Everest G.J."/>
            <person name="Meyers P.R."/>
        </authorList>
    </citation>
    <scope>NUCLEOTIDE SEQUENCE [LARGE SCALE GENOMIC DNA]</scope>
    <source>
        <strain evidence="3 4">YM53</strain>
    </source>
</reference>
<proteinExistence type="predicted"/>
<dbReference type="EMBL" id="SJKD01000004">
    <property type="protein sequence ID" value="TCC48961.1"/>
    <property type="molecule type" value="Genomic_DNA"/>
</dbReference>
<feature type="domain" description="DUF7144" evidence="2">
    <location>
        <begin position="14"/>
        <end position="126"/>
    </location>
</feature>
<sequence>MAEKRGGGVLAGIVVFAGSLLVVIGMVNVFQGFIALFNDERLAMTRNNLIVVDTTGYGWVLLISGLLMLGVAAGLLAAQTWARFAAIVLVCLHAVTQIAWLGAYPVWSLLMIALDVVVLFALTVRWSDVRERIGGQGDVDWNEQEEIQLSATKQRIPPMA</sequence>
<feature type="transmembrane region" description="Helical" evidence="1">
    <location>
        <begin position="57"/>
        <end position="77"/>
    </location>
</feature>
<dbReference type="Pfam" id="PF23636">
    <property type="entry name" value="DUF7144"/>
    <property type="match status" value="1"/>
</dbReference>
<keyword evidence="1" id="KW-0812">Transmembrane</keyword>
<dbReference type="Proteomes" id="UP000293342">
    <property type="component" value="Unassembled WGS sequence"/>
</dbReference>
<dbReference type="InterPro" id="IPR055568">
    <property type="entry name" value="DUF7144"/>
</dbReference>
<dbReference type="AlphaFoldDB" id="A0A4R0JNX8"/>
<evidence type="ECO:0000313" key="4">
    <source>
        <dbReference type="Proteomes" id="UP000293342"/>
    </source>
</evidence>
<accession>A0A4R0JNX8</accession>
<gene>
    <name evidence="3" type="ORF">E0H75_20600</name>
</gene>
<feature type="transmembrane region" description="Helical" evidence="1">
    <location>
        <begin position="84"/>
        <end position="100"/>
    </location>
</feature>
<evidence type="ECO:0000259" key="2">
    <source>
        <dbReference type="Pfam" id="PF23636"/>
    </source>
</evidence>
<keyword evidence="4" id="KW-1185">Reference proteome</keyword>
<dbReference type="OrthoDB" id="4482242at2"/>
<name>A0A4R0JNX8_9ACTN</name>
<feature type="transmembrane region" description="Helical" evidence="1">
    <location>
        <begin position="7"/>
        <end position="37"/>
    </location>
</feature>
<comment type="caution">
    <text evidence="3">The sequence shown here is derived from an EMBL/GenBank/DDBJ whole genome shotgun (WGS) entry which is preliminary data.</text>
</comment>
<dbReference type="RefSeq" id="WP_131515198.1">
    <property type="nucleotide sequence ID" value="NZ_SJKD01000004.1"/>
</dbReference>
<feature type="transmembrane region" description="Helical" evidence="1">
    <location>
        <begin position="106"/>
        <end position="124"/>
    </location>
</feature>
<keyword evidence="1" id="KW-0472">Membrane</keyword>
<evidence type="ECO:0000256" key="1">
    <source>
        <dbReference type="SAM" id="Phobius"/>
    </source>
</evidence>
<organism evidence="3 4">
    <name type="scientific">Kribbella capetownensis</name>
    <dbReference type="NCBI Taxonomy" id="1572659"/>
    <lineage>
        <taxon>Bacteria</taxon>
        <taxon>Bacillati</taxon>
        <taxon>Actinomycetota</taxon>
        <taxon>Actinomycetes</taxon>
        <taxon>Propionibacteriales</taxon>
        <taxon>Kribbellaceae</taxon>
        <taxon>Kribbella</taxon>
    </lineage>
</organism>